<evidence type="ECO:0000313" key="2">
    <source>
        <dbReference type="Proteomes" id="UP000830395"/>
    </source>
</evidence>
<dbReference type="Proteomes" id="UP000830395">
    <property type="component" value="Chromosome 20"/>
</dbReference>
<gene>
    <name evidence="1" type="ORF">PDJAM_G00115560</name>
</gene>
<organism evidence="1 2">
    <name type="scientific">Pangasius djambal</name>
    <dbReference type="NCBI Taxonomy" id="1691987"/>
    <lineage>
        <taxon>Eukaryota</taxon>
        <taxon>Metazoa</taxon>
        <taxon>Chordata</taxon>
        <taxon>Craniata</taxon>
        <taxon>Vertebrata</taxon>
        <taxon>Euteleostomi</taxon>
        <taxon>Actinopterygii</taxon>
        <taxon>Neopterygii</taxon>
        <taxon>Teleostei</taxon>
        <taxon>Ostariophysi</taxon>
        <taxon>Siluriformes</taxon>
        <taxon>Pangasiidae</taxon>
        <taxon>Pangasius</taxon>
    </lineage>
</organism>
<sequence>MPTQAELPKKILSALTPVSGLRFLISAQPKPICYNAPVGHKLRLLSDASSDFSMNGELSEKGFQLIAVHYKTAKLLVSPTESVYSDGENNVKLIWGQSVVNRLELDSVSIFLRDNELDITMGSVRVVFLLHKKDGQVLLWPSIRQRPRNTKAQGILEKTDLQYEELPGSKVKIMDQEVMAQLSSAFDYGLPAAPTVECWLVPFQSALQGELSDFTVSQL</sequence>
<reference evidence="1" key="1">
    <citation type="submission" date="2020-02" db="EMBL/GenBank/DDBJ databases">
        <title>Genome sequencing of the panga catfish, Pangasius djambal.</title>
        <authorList>
            <person name="Wen M."/>
            <person name="Zahm M."/>
            <person name="Roques C."/>
            <person name="Cabau C."/>
            <person name="Klopp C."/>
            <person name="Donnadieu C."/>
            <person name="Jouanno E."/>
            <person name="Avarre J.-C."/>
            <person name="Campet M."/>
            <person name="Ha T."/>
            <person name="Dugue R."/>
            <person name="Lampietro C."/>
            <person name="Louis A."/>
            <person name="Herpin A."/>
            <person name="Echchiki A."/>
            <person name="Berthelot C."/>
            <person name="Parey E."/>
            <person name="Roest-Crollius H."/>
            <person name="Braasch I."/>
            <person name="Postlethwait J.H."/>
            <person name="Bobe J."/>
            <person name="Montfort J."/>
            <person name="Bouchez O."/>
            <person name="Begum T."/>
            <person name="Schartl M."/>
            <person name="Gustiano R."/>
            <person name="Guiguen Y."/>
        </authorList>
    </citation>
    <scope>NUCLEOTIDE SEQUENCE</scope>
    <source>
        <strain evidence="1">Pdj_M5554</strain>
    </source>
</reference>
<evidence type="ECO:0000313" key="1">
    <source>
        <dbReference type="EMBL" id="MCJ8744184.1"/>
    </source>
</evidence>
<comment type="caution">
    <text evidence="1">The sequence shown here is derived from an EMBL/GenBank/DDBJ whole genome shotgun (WGS) entry which is preliminary data.</text>
</comment>
<accession>A0ACC5Z849</accession>
<keyword evidence="2" id="KW-1185">Reference proteome</keyword>
<name>A0ACC5Z849_9TELE</name>
<dbReference type="EMBL" id="CM040994">
    <property type="protein sequence ID" value="MCJ8744184.1"/>
    <property type="molecule type" value="Genomic_DNA"/>
</dbReference>
<proteinExistence type="predicted"/>
<protein>
    <submittedName>
        <fullName evidence="1">Uncharacterized protein</fullName>
    </submittedName>
</protein>